<feature type="compositionally biased region" description="Polar residues" evidence="1">
    <location>
        <begin position="18"/>
        <end position="29"/>
    </location>
</feature>
<proteinExistence type="predicted"/>
<organism evidence="2 3">
    <name type="scientific">Pseudobythopirellula maris</name>
    <dbReference type="NCBI Taxonomy" id="2527991"/>
    <lineage>
        <taxon>Bacteria</taxon>
        <taxon>Pseudomonadati</taxon>
        <taxon>Planctomycetota</taxon>
        <taxon>Planctomycetia</taxon>
        <taxon>Pirellulales</taxon>
        <taxon>Lacipirellulaceae</taxon>
        <taxon>Pseudobythopirellula</taxon>
    </lineage>
</organism>
<dbReference type="AlphaFoldDB" id="A0A5C5ZS11"/>
<dbReference type="EMBL" id="SJPQ01000001">
    <property type="protein sequence ID" value="TWT89875.1"/>
    <property type="molecule type" value="Genomic_DNA"/>
</dbReference>
<accession>A0A5C5ZS11</accession>
<sequence length="81" mass="9286">MSGHNDYAEFEIDDGDSKTSWTRQLSPTDNDTLTDEEKWKLYHEGNAVRLQYVKQKFKSPSPGFEISHCVLGIWVRPPGNS</sequence>
<evidence type="ECO:0000313" key="2">
    <source>
        <dbReference type="EMBL" id="TWT89875.1"/>
    </source>
</evidence>
<feature type="region of interest" description="Disordered" evidence="1">
    <location>
        <begin position="1"/>
        <end position="29"/>
    </location>
</feature>
<comment type="caution">
    <text evidence="2">The sequence shown here is derived from an EMBL/GenBank/DDBJ whole genome shotgun (WGS) entry which is preliminary data.</text>
</comment>
<protein>
    <submittedName>
        <fullName evidence="2">Uncharacterized protein</fullName>
    </submittedName>
</protein>
<name>A0A5C5ZS11_9BACT</name>
<dbReference type="Proteomes" id="UP000315440">
    <property type="component" value="Unassembled WGS sequence"/>
</dbReference>
<evidence type="ECO:0000313" key="3">
    <source>
        <dbReference type="Proteomes" id="UP000315440"/>
    </source>
</evidence>
<gene>
    <name evidence="2" type="ORF">Mal64_02570</name>
</gene>
<evidence type="ECO:0000256" key="1">
    <source>
        <dbReference type="SAM" id="MobiDB-lite"/>
    </source>
</evidence>
<keyword evidence="3" id="KW-1185">Reference proteome</keyword>
<reference evidence="2 3" key="1">
    <citation type="submission" date="2019-02" db="EMBL/GenBank/DDBJ databases">
        <title>Deep-cultivation of Planctomycetes and their phenomic and genomic characterization uncovers novel biology.</title>
        <authorList>
            <person name="Wiegand S."/>
            <person name="Jogler M."/>
            <person name="Boedeker C."/>
            <person name="Pinto D."/>
            <person name="Vollmers J."/>
            <person name="Rivas-Marin E."/>
            <person name="Kohn T."/>
            <person name="Peeters S.H."/>
            <person name="Heuer A."/>
            <person name="Rast P."/>
            <person name="Oberbeckmann S."/>
            <person name="Bunk B."/>
            <person name="Jeske O."/>
            <person name="Meyerdierks A."/>
            <person name="Storesund J.E."/>
            <person name="Kallscheuer N."/>
            <person name="Luecker S."/>
            <person name="Lage O.M."/>
            <person name="Pohl T."/>
            <person name="Merkel B.J."/>
            <person name="Hornburger P."/>
            <person name="Mueller R.-W."/>
            <person name="Bruemmer F."/>
            <person name="Labrenz M."/>
            <person name="Spormann A.M."/>
            <person name="Op Den Camp H."/>
            <person name="Overmann J."/>
            <person name="Amann R."/>
            <person name="Jetten M.S.M."/>
            <person name="Mascher T."/>
            <person name="Medema M.H."/>
            <person name="Devos D.P."/>
            <person name="Kaster A.-K."/>
            <person name="Ovreas L."/>
            <person name="Rohde M."/>
            <person name="Galperin M.Y."/>
            <person name="Jogler C."/>
        </authorList>
    </citation>
    <scope>NUCLEOTIDE SEQUENCE [LARGE SCALE GENOMIC DNA]</scope>
    <source>
        <strain evidence="2 3">Mal64</strain>
    </source>
</reference>